<comment type="caution">
    <text evidence="1">The sequence shown here is derived from an EMBL/GenBank/DDBJ whole genome shotgun (WGS) entry which is preliminary data.</text>
</comment>
<feature type="non-terminal residue" evidence="1">
    <location>
        <position position="1"/>
    </location>
</feature>
<gene>
    <name evidence="1" type="ORF">L210DRAFT_3431364</name>
</gene>
<protein>
    <submittedName>
        <fullName evidence="1">Uncharacterized protein</fullName>
    </submittedName>
</protein>
<sequence>MHVTYTALQTAVDKVGEFDPKVDDLPSRAKRLLQKCAYALISHQELSAQQVCSYLMEYGDHYTSHSYRNLCWTFYENFLETDLPNDEPVSDEKLDGFVDVDDAGNLQLWATMADDYRLRPYQLDMVSVWDFCAQIDKIRRTDTRGSNDSITSDDDDIDSCVDNFQQDEGLSSHVLHCETVSRPTYRFQTVHSEYRSHVVKVRHPRKRLVPVPVGPALPRRDHSSSDARYCRTMLLLFKPWHRAIDLRGDHPSWRAAFDSWCESLDERDPILYRINNIHLLHECKDARDSH</sequence>
<dbReference type="Proteomes" id="UP001194468">
    <property type="component" value="Unassembled WGS sequence"/>
</dbReference>
<proteinExistence type="predicted"/>
<name>A0AAD4BBA7_BOLED</name>
<reference evidence="1" key="1">
    <citation type="submission" date="2019-10" db="EMBL/GenBank/DDBJ databases">
        <authorList>
            <consortium name="DOE Joint Genome Institute"/>
            <person name="Kuo A."/>
            <person name="Miyauchi S."/>
            <person name="Kiss E."/>
            <person name="Drula E."/>
            <person name="Kohler A."/>
            <person name="Sanchez-Garcia M."/>
            <person name="Andreopoulos B."/>
            <person name="Barry K.W."/>
            <person name="Bonito G."/>
            <person name="Buee M."/>
            <person name="Carver A."/>
            <person name="Chen C."/>
            <person name="Cichocki N."/>
            <person name="Clum A."/>
            <person name="Culley D."/>
            <person name="Crous P.W."/>
            <person name="Fauchery L."/>
            <person name="Girlanda M."/>
            <person name="Hayes R."/>
            <person name="Keri Z."/>
            <person name="LaButti K."/>
            <person name="Lipzen A."/>
            <person name="Lombard V."/>
            <person name="Magnuson J."/>
            <person name="Maillard F."/>
            <person name="Morin E."/>
            <person name="Murat C."/>
            <person name="Nolan M."/>
            <person name="Ohm R."/>
            <person name="Pangilinan J."/>
            <person name="Pereira M."/>
            <person name="Perotto S."/>
            <person name="Peter M."/>
            <person name="Riley R."/>
            <person name="Sitrit Y."/>
            <person name="Stielow B."/>
            <person name="Szollosi G."/>
            <person name="Zifcakova L."/>
            <person name="Stursova M."/>
            <person name="Spatafora J.W."/>
            <person name="Tedersoo L."/>
            <person name="Vaario L.-M."/>
            <person name="Yamada A."/>
            <person name="Yan M."/>
            <person name="Wang P."/>
            <person name="Xu J."/>
            <person name="Bruns T."/>
            <person name="Baldrian P."/>
            <person name="Vilgalys R."/>
            <person name="Henrissat B."/>
            <person name="Grigoriev I.V."/>
            <person name="Hibbett D."/>
            <person name="Nagy L.G."/>
            <person name="Martin F.M."/>
        </authorList>
    </citation>
    <scope>NUCLEOTIDE SEQUENCE</scope>
    <source>
        <strain evidence="1">BED1</strain>
    </source>
</reference>
<evidence type="ECO:0000313" key="2">
    <source>
        <dbReference type="Proteomes" id="UP001194468"/>
    </source>
</evidence>
<keyword evidence="2" id="KW-1185">Reference proteome</keyword>
<evidence type="ECO:0000313" key="1">
    <source>
        <dbReference type="EMBL" id="KAF8415489.1"/>
    </source>
</evidence>
<organism evidence="1 2">
    <name type="scientific">Boletus edulis BED1</name>
    <dbReference type="NCBI Taxonomy" id="1328754"/>
    <lineage>
        <taxon>Eukaryota</taxon>
        <taxon>Fungi</taxon>
        <taxon>Dikarya</taxon>
        <taxon>Basidiomycota</taxon>
        <taxon>Agaricomycotina</taxon>
        <taxon>Agaricomycetes</taxon>
        <taxon>Agaricomycetidae</taxon>
        <taxon>Boletales</taxon>
        <taxon>Boletineae</taxon>
        <taxon>Boletaceae</taxon>
        <taxon>Boletoideae</taxon>
        <taxon>Boletus</taxon>
    </lineage>
</organism>
<accession>A0AAD4BBA7</accession>
<reference evidence="1" key="2">
    <citation type="journal article" date="2020" name="Nat. Commun.">
        <title>Large-scale genome sequencing of mycorrhizal fungi provides insights into the early evolution of symbiotic traits.</title>
        <authorList>
            <person name="Miyauchi S."/>
            <person name="Kiss E."/>
            <person name="Kuo A."/>
            <person name="Drula E."/>
            <person name="Kohler A."/>
            <person name="Sanchez-Garcia M."/>
            <person name="Morin E."/>
            <person name="Andreopoulos B."/>
            <person name="Barry K.W."/>
            <person name="Bonito G."/>
            <person name="Buee M."/>
            <person name="Carver A."/>
            <person name="Chen C."/>
            <person name="Cichocki N."/>
            <person name="Clum A."/>
            <person name="Culley D."/>
            <person name="Crous P.W."/>
            <person name="Fauchery L."/>
            <person name="Girlanda M."/>
            <person name="Hayes R.D."/>
            <person name="Keri Z."/>
            <person name="LaButti K."/>
            <person name="Lipzen A."/>
            <person name="Lombard V."/>
            <person name="Magnuson J."/>
            <person name="Maillard F."/>
            <person name="Murat C."/>
            <person name="Nolan M."/>
            <person name="Ohm R.A."/>
            <person name="Pangilinan J."/>
            <person name="Pereira M.F."/>
            <person name="Perotto S."/>
            <person name="Peter M."/>
            <person name="Pfister S."/>
            <person name="Riley R."/>
            <person name="Sitrit Y."/>
            <person name="Stielow J.B."/>
            <person name="Szollosi G."/>
            <person name="Zifcakova L."/>
            <person name="Stursova M."/>
            <person name="Spatafora J.W."/>
            <person name="Tedersoo L."/>
            <person name="Vaario L.M."/>
            <person name="Yamada A."/>
            <person name="Yan M."/>
            <person name="Wang P."/>
            <person name="Xu J."/>
            <person name="Bruns T."/>
            <person name="Baldrian P."/>
            <person name="Vilgalys R."/>
            <person name="Dunand C."/>
            <person name="Henrissat B."/>
            <person name="Grigoriev I.V."/>
            <person name="Hibbett D."/>
            <person name="Nagy L.G."/>
            <person name="Martin F.M."/>
        </authorList>
    </citation>
    <scope>NUCLEOTIDE SEQUENCE</scope>
    <source>
        <strain evidence="1">BED1</strain>
    </source>
</reference>
<dbReference type="AlphaFoldDB" id="A0AAD4BBA7"/>
<dbReference type="EMBL" id="WHUW01000322">
    <property type="protein sequence ID" value="KAF8415489.1"/>
    <property type="molecule type" value="Genomic_DNA"/>
</dbReference>